<dbReference type="OrthoDB" id="4837859at2759"/>
<proteinExistence type="predicted"/>
<dbReference type="EMBL" id="CM003098">
    <property type="protein sequence ID" value="KUI64767.1"/>
    <property type="molecule type" value="Genomic_DNA"/>
</dbReference>
<evidence type="ECO:0000256" key="1">
    <source>
        <dbReference type="SAM" id="MobiDB-lite"/>
    </source>
</evidence>
<dbReference type="AlphaFoldDB" id="A0A194VL89"/>
<feature type="compositionally biased region" description="Polar residues" evidence="1">
    <location>
        <begin position="1"/>
        <end position="11"/>
    </location>
</feature>
<protein>
    <submittedName>
        <fullName evidence="2">Uncharacterized protein</fullName>
    </submittedName>
</protein>
<feature type="region of interest" description="Disordered" evidence="1">
    <location>
        <begin position="54"/>
        <end position="105"/>
    </location>
</feature>
<organism evidence="2 3">
    <name type="scientific">Cytospora mali</name>
    <name type="common">Apple Valsa canker fungus</name>
    <name type="synonym">Valsa mali</name>
    <dbReference type="NCBI Taxonomy" id="578113"/>
    <lineage>
        <taxon>Eukaryota</taxon>
        <taxon>Fungi</taxon>
        <taxon>Dikarya</taxon>
        <taxon>Ascomycota</taxon>
        <taxon>Pezizomycotina</taxon>
        <taxon>Sordariomycetes</taxon>
        <taxon>Sordariomycetidae</taxon>
        <taxon>Diaporthales</taxon>
        <taxon>Cytosporaceae</taxon>
        <taxon>Cytospora</taxon>
    </lineage>
</organism>
<evidence type="ECO:0000313" key="3">
    <source>
        <dbReference type="Proteomes" id="UP000078559"/>
    </source>
</evidence>
<reference evidence="2" key="1">
    <citation type="submission" date="2014-12" db="EMBL/GenBank/DDBJ databases">
        <title>Genome Sequence of Valsa Canker Pathogens Uncovers a Specific Adaption of Colonization on Woody Bark.</title>
        <authorList>
            <person name="Yin Z."/>
            <person name="Liu H."/>
            <person name="Gao X."/>
            <person name="Li Z."/>
            <person name="Song N."/>
            <person name="Ke X."/>
            <person name="Dai Q."/>
            <person name="Wu Y."/>
            <person name="Sun Y."/>
            <person name="Xu J.-R."/>
            <person name="Kang Z.K."/>
            <person name="Wang L."/>
            <person name="Huang L."/>
        </authorList>
    </citation>
    <scope>NUCLEOTIDE SEQUENCE [LARGE SCALE GENOMIC DNA]</scope>
    <source>
        <strain evidence="2">03-8</strain>
    </source>
</reference>
<feature type="region of interest" description="Disordered" evidence="1">
    <location>
        <begin position="1"/>
        <end position="37"/>
    </location>
</feature>
<sequence length="105" mass="11089">MGSKPSTTASDSAPKKSLYRRYEDAKNGRNKTISEEDMQKYVGMTPDELSKWSQYRPGVAGNQNAGSITAGPASGLGGYNAGSGYGGWGPGANGKLKYPPQRPTE</sequence>
<name>A0A194VL89_CYTMA</name>
<feature type="compositionally biased region" description="Basic and acidic residues" evidence="1">
    <location>
        <begin position="20"/>
        <end position="37"/>
    </location>
</feature>
<gene>
    <name evidence="2" type="ORF">VM1G_00082</name>
</gene>
<accession>A0A194VL89</accession>
<dbReference type="Proteomes" id="UP000078559">
    <property type="component" value="Chromosome 1"/>
</dbReference>
<keyword evidence="3" id="KW-1185">Reference proteome</keyword>
<evidence type="ECO:0000313" key="2">
    <source>
        <dbReference type="EMBL" id="KUI64767.1"/>
    </source>
</evidence>
<feature type="compositionally biased region" description="Gly residues" evidence="1">
    <location>
        <begin position="74"/>
        <end position="92"/>
    </location>
</feature>